<dbReference type="RefSeq" id="WP_246434541.1">
    <property type="nucleotide sequence ID" value="NZ_BAABEW010000016.1"/>
</dbReference>
<dbReference type="EC" id="3.1.2.-" evidence="3"/>
<name>A0A7W8HE11_9BURK</name>
<keyword evidence="1" id="KW-0732">Signal</keyword>
<keyword evidence="4" id="KW-1185">Reference proteome</keyword>
<sequence length="242" mass="25889">MKLHSSMYETLPDGQGRRRMLRGAASLIAIAALAPRTASAATRAEAPAAAPAAASPAASPARRTILVVGDSLSAEYGLRRGSGWVELLTERLKGNGKPFAVANASVSGETTAGGRTRIASLLERHRPAIVVIELGANDALRGLDLSATEANLREMIRAASKVGARPLLLGMMLPPNYGRAYGERFQALFPKLAKAEKVPLVPFFLDGVADRMEYFQSDRIHPNESAQPRLLENVWPALSKLL</sequence>
<dbReference type="SUPFAM" id="SSF52266">
    <property type="entry name" value="SGNH hydrolase"/>
    <property type="match status" value="1"/>
</dbReference>
<dbReference type="InterPro" id="IPR006311">
    <property type="entry name" value="TAT_signal"/>
</dbReference>
<protein>
    <submittedName>
        <fullName evidence="3">Acyl-CoA thioesterase-1</fullName>
        <ecNumber evidence="3">3.1.1.5</ecNumber>
        <ecNumber evidence="3">3.1.2.-</ecNumber>
    </submittedName>
</protein>
<dbReference type="Proteomes" id="UP000532440">
    <property type="component" value="Unassembled WGS sequence"/>
</dbReference>
<comment type="caution">
    <text evidence="3">The sequence shown here is derived from an EMBL/GenBank/DDBJ whole genome shotgun (WGS) entry which is preliminary data.</text>
</comment>
<dbReference type="PROSITE" id="PS51318">
    <property type="entry name" value="TAT"/>
    <property type="match status" value="1"/>
</dbReference>
<proteinExistence type="predicted"/>
<organism evidence="3 4">
    <name type="scientific">Quisquiliibacterium transsilvanicum</name>
    <dbReference type="NCBI Taxonomy" id="1549638"/>
    <lineage>
        <taxon>Bacteria</taxon>
        <taxon>Pseudomonadati</taxon>
        <taxon>Pseudomonadota</taxon>
        <taxon>Betaproteobacteria</taxon>
        <taxon>Burkholderiales</taxon>
        <taxon>Burkholderiaceae</taxon>
        <taxon>Quisquiliibacterium</taxon>
    </lineage>
</organism>
<dbReference type="PANTHER" id="PTHR30383:SF24">
    <property type="entry name" value="THIOESTERASE 1_PROTEASE 1_LYSOPHOSPHOLIPASE L1"/>
    <property type="match status" value="1"/>
</dbReference>
<dbReference type="CDD" id="cd01822">
    <property type="entry name" value="Lysophospholipase_L1_like"/>
    <property type="match status" value="1"/>
</dbReference>
<evidence type="ECO:0000256" key="1">
    <source>
        <dbReference type="SAM" id="SignalP"/>
    </source>
</evidence>
<feature type="signal peptide" evidence="1">
    <location>
        <begin position="1"/>
        <end position="40"/>
    </location>
</feature>
<dbReference type="Pfam" id="PF13472">
    <property type="entry name" value="Lipase_GDSL_2"/>
    <property type="match status" value="1"/>
</dbReference>
<reference evidence="3 4" key="1">
    <citation type="submission" date="2020-08" db="EMBL/GenBank/DDBJ databases">
        <title>Genomic Encyclopedia of Type Strains, Phase IV (KMG-IV): sequencing the most valuable type-strain genomes for metagenomic binning, comparative biology and taxonomic classification.</title>
        <authorList>
            <person name="Goeker M."/>
        </authorList>
    </citation>
    <scope>NUCLEOTIDE SEQUENCE [LARGE SCALE GENOMIC DNA]</scope>
    <source>
        <strain evidence="3 4">DSM 29781</strain>
    </source>
</reference>
<dbReference type="InterPro" id="IPR051532">
    <property type="entry name" value="Ester_Hydrolysis_Enzymes"/>
</dbReference>
<dbReference type="AlphaFoldDB" id="A0A7W8HE11"/>
<dbReference type="EC" id="3.1.1.5" evidence="3"/>
<evidence type="ECO:0000313" key="3">
    <source>
        <dbReference type="EMBL" id="MBB5270332.1"/>
    </source>
</evidence>
<dbReference type="GO" id="GO:0004622">
    <property type="term" value="F:phosphatidylcholine lysophospholipase activity"/>
    <property type="evidence" value="ECO:0007669"/>
    <property type="project" value="UniProtKB-EC"/>
</dbReference>
<evidence type="ECO:0000313" key="4">
    <source>
        <dbReference type="Proteomes" id="UP000532440"/>
    </source>
</evidence>
<gene>
    <name evidence="3" type="ORF">HNQ70_000316</name>
</gene>
<accession>A0A7W8HE11</accession>
<dbReference type="Gene3D" id="3.40.50.1110">
    <property type="entry name" value="SGNH hydrolase"/>
    <property type="match status" value="1"/>
</dbReference>
<dbReference type="EMBL" id="JACHGB010000001">
    <property type="protein sequence ID" value="MBB5270332.1"/>
    <property type="molecule type" value="Genomic_DNA"/>
</dbReference>
<dbReference type="InterPro" id="IPR036514">
    <property type="entry name" value="SGNH_hydro_sf"/>
</dbReference>
<keyword evidence="3" id="KW-0378">Hydrolase</keyword>
<feature type="domain" description="SGNH hydrolase-type esterase" evidence="2">
    <location>
        <begin position="67"/>
        <end position="225"/>
    </location>
</feature>
<dbReference type="PANTHER" id="PTHR30383">
    <property type="entry name" value="THIOESTERASE 1/PROTEASE 1/LYSOPHOSPHOLIPASE L1"/>
    <property type="match status" value="1"/>
</dbReference>
<feature type="chain" id="PRO_5030542918" evidence="1">
    <location>
        <begin position="41"/>
        <end position="242"/>
    </location>
</feature>
<dbReference type="InterPro" id="IPR013830">
    <property type="entry name" value="SGNH_hydro"/>
</dbReference>
<evidence type="ECO:0000259" key="2">
    <source>
        <dbReference type="Pfam" id="PF13472"/>
    </source>
</evidence>